<dbReference type="Proteomes" id="UP000548582">
    <property type="component" value="Unassembled WGS sequence"/>
</dbReference>
<reference evidence="9 10" key="1">
    <citation type="submission" date="2020-03" db="EMBL/GenBank/DDBJ databases">
        <authorList>
            <person name="Sun Q."/>
        </authorList>
    </citation>
    <scope>NUCLEOTIDE SEQUENCE [LARGE SCALE GENOMIC DNA]</scope>
    <source>
        <strain evidence="9 10">JC162</strain>
    </source>
</reference>
<evidence type="ECO:0000256" key="1">
    <source>
        <dbReference type="ARBA" id="ARBA00009477"/>
    </source>
</evidence>
<dbReference type="Gene3D" id="1.10.287.470">
    <property type="entry name" value="Helix hairpin bin"/>
    <property type="match status" value="1"/>
</dbReference>
<feature type="domain" description="YknX-like C-terminal permuted SH3-like" evidence="8">
    <location>
        <begin position="304"/>
        <end position="372"/>
    </location>
</feature>
<dbReference type="GO" id="GO:0046677">
    <property type="term" value="P:response to antibiotic"/>
    <property type="evidence" value="ECO:0007669"/>
    <property type="project" value="TreeGrafter"/>
</dbReference>
<evidence type="ECO:0000259" key="8">
    <source>
        <dbReference type="Pfam" id="PF25989"/>
    </source>
</evidence>
<gene>
    <name evidence="9" type="ORF">GWK16_21615</name>
</gene>
<feature type="region of interest" description="Disordered" evidence="3">
    <location>
        <begin position="366"/>
        <end position="389"/>
    </location>
</feature>
<dbReference type="GO" id="GO:0022857">
    <property type="term" value="F:transmembrane transporter activity"/>
    <property type="evidence" value="ECO:0007669"/>
    <property type="project" value="InterPro"/>
</dbReference>
<dbReference type="Pfam" id="PF25876">
    <property type="entry name" value="HH_MFP_RND"/>
    <property type="match status" value="1"/>
</dbReference>
<feature type="chain" id="PRO_5032503563" evidence="4">
    <location>
        <begin position="22"/>
        <end position="389"/>
    </location>
</feature>
<dbReference type="InterPro" id="IPR006143">
    <property type="entry name" value="RND_pump_MFP"/>
</dbReference>
<dbReference type="InterPro" id="IPR058625">
    <property type="entry name" value="MdtA-like_BSH"/>
</dbReference>
<evidence type="ECO:0000313" key="10">
    <source>
        <dbReference type="Proteomes" id="UP000548582"/>
    </source>
</evidence>
<feature type="domain" description="Multidrug resistance protein MdtA-like beta-barrel" evidence="7">
    <location>
        <begin position="201"/>
        <end position="274"/>
    </location>
</feature>
<dbReference type="InterPro" id="IPR058637">
    <property type="entry name" value="YknX-like_C"/>
</dbReference>
<dbReference type="InterPro" id="IPR058626">
    <property type="entry name" value="MdtA-like_b-barrel"/>
</dbReference>
<dbReference type="AlphaFoldDB" id="A0A848EHH5"/>
<evidence type="ECO:0000313" key="9">
    <source>
        <dbReference type="EMBL" id="NMJ43861.1"/>
    </source>
</evidence>
<accession>A0A848EHH5</accession>
<feature type="signal peptide" evidence="4">
    <location>
        <begin position="1"/>
        <end position="21"/>
    </location>
</feature>
<dbReference type="SUPFAM" id="SSF111369">
    <property type="entry name" value="HlyD-like secretion proteins"/>
    <property type="match status" value="1"/>
</dbReference>
<dbReference type="Pfam" id="PF25944">
    <property type="entry name" value="Beta-barrel_RND"/>
    <property type="match status" value="1"/>
</dbReference>
<dbReference type="Pfam" id="PF25989">
    <property type="entry name" value="YknX_C"/>
    <property type="match status" value="1"/>
</dbReference>
<evidence type="ECO:0000259" key="6">
    <source>
        <dbReference type="Pfam" id="PF25917"/>
    </source>
</evidence>
<organism evidence="9 10">
    <name type="scientific">Neoroseomonas marina</name>
    <dbReference type="NCBI Taxonomy" id="1232220"/>
    <lineage>
        <taxon>Bacteria</taxon>
        <taxon>Pseudomonadati</taxon>
        <taxon>Pseudomonadota</taxon>
        <taxon>Alphaproteobacteria</taxon>
        <taxon>Acetobacterales</taxon>
        <taxon>Acetobacteraceae</taxon>
        <taxon>Neoroseomonas</taxon>
    </lineage>
</organism>
<feature type="domain" description="Multidrug resistance protein MdtA-like barrel-sandwich hybrid" evidence="6">
    <location>
        <begin position="56"/>
        <end position="186"/>
    </location>
</feature>
<evidence type="ECO:0000256" key="3">
    <source>
        <dbReference type="SAM" id="MobiDB-lite"/>
    </source>
</evidence>
<dbReference type="RefSeq" id="WP_170056056.1">
    <property type="nucleotide sequence ID" value="NZ_JABBKX010000010.1"/>
</dbReference>
<comment type="similarity">
    <text evidence="1">Belongs to the membrane fusion protein (MFP) (TC 8.A.1) family.</text>
</comment>
<dbReference type="GO" id="GO:0005886">
    <property type="term" value="C:plasma membrane"/>
    <property type="evidence" value="ECO:0007669"/>
    <property type="project" value="TreeGrafter"/>
</dbReference>
<dbReference type="EMBL" id="JABBKX010000010">
    <property type="protein sequence ID" value="NMJ43861.1"/>
    <property type="molecule type" value="Genomic_DNA"/>
</dbReference>
<comment type="caution">
    <text evidence="9">The sequence shown here is derived from an EMBL/GenBank/DDBJ whole genome shotgun (WGS) entry which is preliminary data.</text>
</comment>
<dbReference type="GO" id="GO:0030313">
    <property type="term" value="C:cell envelope"/>
    <property type="evidence" value="ECO:0007669"/>
    <property type="project" value="UniProtKB-SubCell"/>
</dbReference>
<feature type="domain" description="Multidrug resistance protein MdtA-like alpha-helical hairpin" evidence="5">
    <location>
        <begin position="96"/>
        <end position="165"/>
    </location>
</feature>
<sequence length="389" mass="41165">MLRLVAGAAVVLFLAAGPAAAQFGPQGPPAVGVMTAERRPVTETIEFVGRVEATDRVNIRARVTGFLQERLFREGGDVTQGEILYRIERAPFEAQVEQAQANLAAANARVENARVALARARDLRQTGAGTQVSLDNAQAAERTEAAGVLAAQAALRVAQINLGYTEIEAPIAGQIGRSNLAVGNVVGPDVGTLATIVSQDPMRVAFAVSQRTALELRNRFEGRGGADATRVRIRTTDGRLYPEAGRIDFIDNQIDRNTDTILVRALIPNPIRRLQTGEVSVSPRELVDGQFVSVTVEGAEPVMAIALPRAAVLQDQQGSFVFVVGENNLAQRRNVMLGRSSAETAVIEGGLNGGETVVVEGLQRVRPGQPVNPGPASGPTVPQTVPGRG</sequence>
<keyword evidence="2" id="KW-0175">Coiled coil</keyword>
<dbReference type="Pfam" id="PF25917">
    <property type="entry name" value="BSH_RND"/>
    <property type="match status" value="1"/>
</dbReference>
<dbReference type="PANTHER" id="PTHR30158:SF3">
    <property type="entry name" value="MULTIDRUG EFFLUX PUMP SUBUNIT ACRA-RELATED"/>
    <property type="match status" value="1"/>
</dbReference>
<dbReference type="Gene3D" id="2.40.50.100">
    <property type="match status" value="1"/>
</dbReference>
<evidence type="ECO:0000256" key="2">
    <source>
        <dbReference type="SAM" id="Coils"/>
    </source>
</evidence>
<keyword evidence="4" id="KW-0732">Signal</keyword>
<dbReference type="NCBIfam" id="TIGR01730">
    <property type="entry name" value="RND_mfp"/>
    <property type="match status" value="1"/>
</dbReference>
<evidence type="ECO:0000259" key="5">
    <source>
        <dbReference type="Pfam" id="PF25876"/>
    </source>
</evidence>
<name>A0A848EHH5_9PROT</name>
<protein>
    <submittedName>
        <fullName evidence="9">Efflux RND transporter periplasmic adaptor subunit</fullName>
    </submittedName>
</protein>
<evidence type="ECO:0000259" key="7">
    <source>
        <dbReference type="Pfam" id="PF25944"/>
    </source>
</evidence>
<keyword evidence="10" id="KW-1185">Reference proteome</keyword>
<dbReference type="Gene3D" id="2.40.30.170">
    <property type="match status" value="1"/>
</dbReference>
<dbReference type="Gene3D" id="2.40.420.20">
    <property type="match status" value="1"/>
</dbReference>
<proteinExistence type="inferred from homology"/>
<dbReference type="InterPro" id="IPR058624">
    <property type="entry name" value="MdtA-like_HH"/>
</dbReference>
<feature type="coiled-coil region" evidence="2">
    <location>
        <begin position="96"/>
        <end position="123"/>
    </location>
</feature>
<evidence type="ECO:0000256" key="4">
    <source>
        <dbReference type="SAM" id="SignalP"/>
    </source>
</evidence>
<dbReference type="PANTHER" id="PTHR30158">
    <property type="entry name" value="ACRA/E-RELATED COMPONENT OF DRUG EFFLUX TRANSPORTER"/>
    <property type="match status" value="1"/>
</dbReference>